<proteinExistence type="predicted"/>
<evidence type="ECO:0000313" key="1">
    <source>
        <dbReference type="EMBL" id="KAH3775326.1"/>
    </source>
</evidence>
<dbReference type="Proteomes" id="UP000828390">
    <property type="component" value="Unassembled WGS sequence"/>
</dbReference>
<dbReference type="AlphaFoldDB" id="A0A9D4IH64"/>
<dbReference type="EMBL" id="JAIWYP010000009">
    <property type="protein sequence ID" value="KAH3775326.1"/>
    <property type="molecule type" value="Genomic_DNA"/>
</dbReference>
<reference evidence="1" key="2">
    <citation type="submission" date="2020-11" db="EMBL/GenBank/DDBJ databases">
        <authorList>
            <person name="McCartney M.A."/>
            <person name="Auch B."/>
            <person name="Kono T."/>
            <person name="Mallez S."/>
            <person name="Becker A."/>
            <person name="Gohl D.M."/>
            <person name="Silverstein K.A.T."/>
            <person name="Koren S."/>
            <person name="Bechman K.B."/>
            <person name="Herman A."/>
            <person name="Abrahante J.E."/>
            <person name="Garbe J."/>
        </authorList>
    </citation>
    <scope>NUCLEOTIDE SEQUENCE</scope>
    <source>
        <strain evidence="1">Duluth1</strain>
        <tissue evidence="1">Whole animal</tissue>
    </source>
</reference>
<organism evidence="1 2">
    <name type="scientific">Dreissena polymorpha</name>
    <name type="common">Zebra mussel</name>
    <name type="synonym">Mytilus polymorpha</name>
    <dbReference type="NCBI Taxonomy" id="45954"/>
    <lineage>
        <taxon>Eukaryota</taxon>
        <taxon>Metazoa</taxon>
        <taxon>Spiralia</taxon>
        <taxon>Lophotrochozoa</taxon>
        <taxon>Mollusca</taxon>
        <taxon>Bivalvia</taxon>
        <taxon>Autobranchia</taxon>
        <taxon>Heteroconchia</taxon>
        <taxon>Euheterodonta</taxon>
        <taxon>Imparidentia</taxon>
        <taxon>Neoheterodontei</taxon>
        <taxon>Myida</taxon>
        <taxon>Dreissenoidea</taxon>
        <taxon>Dreissenidae</taxon>
        <taxon>Dreissena</taxon>
    </lineage>
</organism>
<gene>
    <name evidence="1" type="ORF">DPMN_176727</name>
</gene>
<feature type="non-terminal residue" evidence="1">
    <location>
        <position position="1"/>
    </location>
</feature>
<reference evidence="1" key="1">
    <citation type="journal article" date="2019" name="bioRxiv">
        <title>The Genome of the Zebra Mussel, Dreissena polymorpha: A Resource for Invasive Species Research.</title>
        <authorList>
            <person name="McCartney M.A."/>
            <person name="Auch B."/>
            <person name="Kono T."/>
            <person name="Mallez S."/>
            <person name="Zhang Y."/>
            <person name="Obille A."/>
            <person name="Becker A."/>
            <person name="Abrahante J.E."/>
            <person name="Garbe J."/>
            <person name="Badalamenti J.P."/>
            <person name="Herman A."/>
            <person name="Mangelson H."/>
            <person name="Liachko I."/>
            <person name="Sullivan S."/>
            <person name="Sone E.D."/>
            <person name="Koren S."/>
            <person name="Silverstein K.A.T."/>
            <person name="Beckman K.B."/>
            <person name="Gohl D.M."/>
        </authorList>
    </citation>
    <scope>NUCLEOTIDE SEQUENCE</scope>
    <source>
        <strain evidence="1">Duluth1</strain>
        <tissue evidence="1">Whole animal</tissue>
    </source>
</reference>
<protein>
    <submittedName>
        <fullName evidence="1">Uncharacterized protein</fullName>
    </submittedName>
</protein>
<evidence type="ECO:0000313" key="2">
    <source>
        <dbReference type="Proteomes" id="UP000828390"/>
    </source>
</evidence>
<keyword evidence="2" id="KW-1185">Reference proteome</keyword>
<comment type="caution">
    <text evidence="1">The sequence shown here is derived from an EMBL/GenBank/DDBJ whole genome shotgun (WGS) entry which is preliminary data.</text>
</comment>
<name>A0A9D4IH64_DREPO</name>
<sequence length="110" mass="12403">MAYSQLHSPYEIPKFVHHYQVKEGKSNVSISISINISKGSRIEVYRTTVEVVFIALQEKDSIVLQKNRSSIALVAVEVVSHYQAVEVAFAEDSKASHTIKDPTKICHYLQ</sequence>
<accession>A0A9D4IH64</accession>